<feature type="compositionally biased region" description="Acidic residues" evidence="1">
    <location>
        <begin position="285"/>
        <end position="302"/>
    </location>
</feature>
<feature type="compositionally biased region" description="Acidic residues" evidence="1">
    <location>
        <begin position="208"/>
        <end position="230"/>
    </location>
</feature>
<feature type="domain" description="Bacterial Ig-like" evidence="2">
    <location>
        <begin position="436"/>
        <end position="523"/>
    </location>
</feature>
<feature type="compositionally biased region" description="Low complexity" evidence="1">
    <location>
        <begin position="135"/>
        <end position="152"/>
    </location>
</feature>
<dbReference type="InterPro" id="IPR013783">
    <property type="entry name" value="Ig-like_fold"/>
</dbReference>
<evidence type="ECO:0000259" key="2">
    <source>
        <dbReference type="Pfam" id="PF19077"/>
    </source>
</evidence>
<dbReference type="NCBIfam" id="NF045619">
    <property type="entry name" value="adhes_GNV_Cterm"/>
    <property type="match status" value="1"/>
</dbReference>
<dbReference type="RefSeq" id="WP_165907121.1">
    <property type="nucleotide sequence ID" value="NZ_CP014136.1"/>
</dbReference>
<evidence type="ECO:0000313" key="3">
    <source>
        <dbReference type="EMBL" id="ATA19557.1"/>
    </source>
</evidence>
<evidence type="ECO:0000313" key="4">
    <source>
        <dbReference type="Proteomes" id="UP000217182"/>
    </source>
</evidence>
<dbReference type="EMBL" id="CP014136">
    <property type="protein sequence ID" value="ATA19557.1"/>
    <property type="molecule type" value="Genomic_DNA"/>
</dbReference>
<dbReference type="NCBIfam" id="TIGR01965">
    <property type="entry name" value="VCBS_repeat"/>
    <property type="match status" value="2"/>
</dbReference>
<accession>A0A250B070</accession>
<dbReference type="InterPro" id="IPR044016">
    <property type="entry name" value="Big_13"/>
</dbReference>
<feature type="compositionally biased region" description="Acidic residues" evidence="1">
    <location>
        <begin position="397"/>
        <end position="409"/>
    </location>
</feature>
<feature type="compositionally biased region" description="Polar residues" evidence="1">
    <location>
        <begin position="309"/>
        <end position="323"/>
    </location>
</feature>
<feature type="compositionally biased region" description="Low complexity" evidence="1">
    <location>
        <begin position="234"/>
        <end position="257"/>
    </location>
</feature>
<dbReference type="Gene3D" id="2.60.40.10">
    <property type="entry name" value="Immunoglobulins"/>
    <property type="match status" value="3"/>
</dbReference>
<dbReference type="NCBIfam" id="NF033510">
    <property type="entry name" value="Ca_tandemer"/>
    <property type="match status" value="3"/>
</dbReference>
<feature type="domain" description="Bacterial Ig-like" evidence="2">
    <location>
        <begin position="547"/>
        <end position="626"/>
    </location>
</feature>
<name>A0A250B070_9GAMM</name>
<protein>
    <recommendedName>
        <fullName evidence="2">Bacterial Ig-like domain-containing protein</fullName>
    </recommendedName>
</protein>
<dbReference type="InterPro" id="IPR010221">
    <property type="entry name" value="VCBS_dom"/>
</dbReference>
<keyword evidence="4" id="KW-1185">Reference proteome</keyword>
<feature type="compositionally biased region" description="Low complexity" evidence="1">
    <location>
        <begin position="339"/>
        <end position="350"/>
    </location>
</feature>
<feature type="region of interest" description="Disordered" evidence="1">
    <location>
        <begin position="444"/>
        <end position="467"/>
    </location>
</feature>
<proteinExistence type="predicted"/>
<sequence length="2203" mass="224475">MKLKIADKNANESYDIVIENFPATEQPVITAAGADGVTYPYSYDVETGLYLLPENFAEPQTSELSPETLLSAGSALLSAAALAVGISAYNKKTTVVRYDDETASDSSTANESTNTGESSGAVSTDTASDADTDESGSTGDDAAADSGTDESGSTGGDVATDSGTDENGSTGGDAATDSGTDEDGSTGDDTATNIGTDEDGSTGGDAATDSDTDEDGSTDDDASTDTDTDENGSTGDDTATDTGTGENGSTDDTATDSGTDEDGSTGDDAATDTGTGENGSTGDDTATDTDTGENGSTDDDTATDSGTDENGSTDDTATGTDENGSTDDTAADTGTDENGSTGDDAATETGTGEDGSTGDTATDTGTDEDGSTGDDAATETGTDEDGSIGDDATTDSGTDEDGSTDDDTATDTGTDESGSTDEDGSTSNNSGIIIVDDAGNAISDGGTLADNTPTLSGSDQTPGSTVVISDGETVLGETTVDEEGSWSFTPEAALVDGEHDLTVTVTDPAGNTSSDTLHVIVDTLAPAGVDPDAVTILDDAGTLITAGSLTANSTPAFVGEGLEAGTTVIIRDNGTVLAEITVDEDGNWSYTPDAALAEGEHSFTFEVVDNAGNSNGESAAIVLTVDSVAPEGVDISTVVITDEAGDNVSAANTLQDSKITLSGSDLEVGTTVTIYDKGNTIGETTVDQEGNWSFTVSDGLYDGSHEITFAVTDAAGNSSGQSETLNLAVSAVTLTATDNISSGAAIGFSYPTSVEEEGTVLSDGGLISFYNVIESDVIIVADGTVADLAISATSSALVDLLSSSSLALMKYESSTGQWVNVSVDSGSNLLGLFGLGATTSTIEINGLSAGSYKLVYTNSGLNIGVGFSVDVSKTVYTLADEATLTDYTTATGNVIGDADNVYGSDSIPHAAYTTVTAVSFTNAAGETTLIELGETGATLVGEYGSLTIKADGSYVYTPIVNMASIGKVDTFTYTLTDSATGETSSANLYIQIGSGNEALTLSWDPTDPSAIAVTDSVSNDVADASVLVTYHSSSVATSDLAVKSAATVYSDSFTLNAAADLVSGSLTLVTASGFLGLETFSQDMTITYSLQMLNSSGSWVTVSSQQITVASGLHSKETVLDLDLSSLNYTAGGDYRIAVTTSGANNELTLNMAAQVVSSTEYVISGSTRATGNVLTDEGTDGSVDVLSSIYTKMYAKAGDSAGDQTVDSSYTYVTESGVSLVGEYGTLVLYNNGAYTYTPNLTSLPGGTQDVFTYALKGANGEVVTATVTINLGVSVDGSSGGALVFSGTETDDVFAIYDTDFVSVDGGEGRDTLAWHGNGELVLNSIADKVSNIEVIDLLSGTQADNLVIAVQSVVGVTNGENTLYITGEAGNTVTLLDSWVGSGSVVVDSVTYTHYVATAEDGSAVHLYVQKDIALSSTVYQDSTNGAVYEVASGSSQAITGTVDDDTFNVNDTSFASIDGGAGKDTLVWNGSGTLLLSDIASKISNIEEIDLLNNGEADNLVITAQNVADITDEYNTLYVKGAAGDTMTLSGSWQLSGSVVVNNASYIHYTSTTASGETVHLYIDKNIQLSATESVSETNAADITGQVSLVSDHVANTATMQEASSSFTSDSFTVQDSSDLQTIGLSVSGSINGGNTVTVAWSLQVYNTQTYTWQTVENGSQAVTSASALNIELNGLGAGTYRIVVDSTQSGYSGLLWQTTYNTLNVAVNVSIVSTTDYVVTASSNVGGSVFANDATSDGSQLVVKSVAAGIVTAAANYSLVSVAGTSIAGTYGTLIIASDGSYTYTLNSGSVIQLAGSEDSFTYVLSDGSTKTLVMTLGVSVDGAEGGELIFAGSVGDDSFTIYDTNFTSLDGKSGIDTLVWNGSGDLQLGTIADKVNNIEIIDLQSNDSAAALILTADDIVSVTDDSNTLYVRGGSEDSLSLQGVWVVSGVETLNNLTYTLYTSTTLDGITVNLYVQEGLTFNELNQEIVANSLLPEDDAGNLSVVSISQNGEVVDVTEGVGSLKGAYGTLSIDSEGHYSYIVDDAYAHSGLVETFTYALSDGSSATLAFNLGVDVDGSEGGELTFTGTSGADIFDVYDTDFISINGGDGNDTLSWHGSGTLNLSIISLKVKNIEEIDLLNDGENDNLEISAESLLKVTDDNNTLYVRGADGDSITLNGTWEAAGSLLVNGVTYNHYTSSTTDGAVVQLYVEDDVTIG</sequence>
<reference evidence="3 4" key="1">
    <citation type="submission" date="2016-01" db="EMBL/GenBank/DDBJ databases">
        <authorList>
            <person name="Oliw E.H."/>
        </authorList>
    </citation>
    <scope>NUCLEOTIDE SEQUENCE [LARGE SCALE GENOMIC DNA]</scope>
    <source>
        <strain evidence="3 4">FRB97</strain>
    </source>
</reference>
<feature type="region of interest" description="Disordered" evidence="1">
    <location>
        <begin position="100"/>
        <end position="432"/>
    </location>
</feature>
<evidence type="ECO:0000256" key="1">
    <source>
        <dbReference type="SAM" id="MobiDB-lite"/>
    </source>
</evidence>
<feature type="compositionally biased region" description="Polar residues" evidence="1">
    <location>
        <begin position="104"/>
        <end position="117"/>
    </location>
</feature>
<feature type="compositionally biased region" description="Polar residues" evidence="1">
    <location>
        <begin position="449"/>
        <end position="467"/>
    </location>
</feature>
<dbReference type="KEGG" id="gqu:AWC35_09500"/>
<dbReference type="Proteomes" id="UP000217182">
    <property type="component" value="Chromosome"/>
</dbReference>
<dbReference type="InterPro" id="IPR055014">
    <property type="entry name" value="BapA_Bap-like_C"/>
</dbReference>
<organism evidence="3 4">
    <name type="scientific">Gibbsiella quercinecans</name>
    <dbReference type="NCBI Taxonomy" id="929813"/>
    <lineage>
        <taxon>Bacteria</taxon>
        <taxon>Pseudomonadati</taxon>
        <taxon>Pseudomonadota</taxon>
        <taxon>Gammaproteobacteria</taxon>
        <taxon>Enterobacterales</taxon>
        <taxon>Yersiniaceae</taxon>
        <taxon>Gibbsiella</taxon>
    </lineage>
</organism>
<feature type="compositionally biased region" description="Low complexity" evidence="1">
    <location>
        <begin position="266"/>
        <end position="275"/>
    </location>
</feature>
<gene>
    <name evidence="3" type="ORF">AWC35_09500</name>
</gene>
<dbReference type="Pfam" id="PF19077">
    <property type="entry name" value="Big_13"/>
    <property type="match status" value="3"/>
</dbReference>
<feature type="domain" description="Bacterial Ig-like" evidence="2">
    <location>
        <begin position="651"/>
        <end position="727"/>
    </location>
</feature>
<feature type="compositionally biased region" description="Low complexity" evidence="1">
    <location>
        <begin position="118"/>
        <end position="127"/>
    </location>
</feature>